<dbReference type="InterPro" id="IPR001427">
    <property type="entry name" value="RNaseA"/>
</dbReference>
<evidence type="ECO:0000256" key="5">
    <source>
        <dbReference type="SAM" id="SignalP"/>
    </source>
</evidence>
<reference evidence="7" key="1">
    <citation type="journal article" date="2023" name="Science">
        <title>Genome structures resolve the early diversification of teleost fishes.</title>
        <authorList>
            <person name="Parey E."/>
            <person name="Louis A."/>
            <person name="Montfort J."/>
            <person name="Bouchez O."/>
            <person name="Roques C."/>
            <person name="Iampietro C."/>
            <person name="Lluch J."/>
            <person name="Castinel A."/>
            <person name="Donnadieu C."/>
            <person name="Desvignes T."/>
            <person name="Floi Bucao C."/>
            <person name="Jouanno E."/>
            <person name="Wen M."/>
            <person name="Mejri S."/>
            <person name="Dirks R."/>
            <person name="Jansen H."/>
            <person name="Henkel C."/>
            <person name="Chen W.J."/>
            <person name="Zahm M."/>
            <person name="Cabau C."/>
            <person name="Klopp C."/>
            <person name="Thompson A.W."/>
            <person name="Robinson-Rechavi M."/>
            <person name="Braasch I."/>
            <person name="Lecointre G."/>
            <person name="Bobe J."/>
            <person name="Postlethwait J.H."/>
            <person name="Berthelot C."/>
            <person name="Roest Crollius H."/>
            <person name="Guiguen Y."/>
        </authorList>
    </citation>
    <scope>NUCLEOTIDE SEQUENCE</scope>
    <source>
        <strain evidence="7">WJC10195</strain>
    </source>
</reference>
<accession>A0A9Q1EFG2</accession>
<dbReference type="GO" id="GO:0050830">
    <property type="term" value="P:defense response to Gram-positive bacterium"/>
    <property type="evidence" value="ECO:0007669"/>
    <property type="project" value="TreeGrafter"/>
</dbReference>
<dbReference type="AlphaFoldDB" id="A0A9Q1EFG2"/>
<dbReference type="GO" id="GO:0005576">
    <property type="term" value="C:extracellular region"/>
    <property type="evidence" value="ECO:0007669"/>
    <property type="project" value="UniProtKB-SubCell"/>
</dbReference>
<protein>
    <recommendedName>
        <fullName evidence="6">Ribonuclease A-domain domain-containing protein</fullName>
    </recommendedName>
</protein>
<proteinExistence type="inferred from homology"/>
<comment type="similarity">
    <text evidence="2">Belongs to the pancreatic ribonuclease family.</text>
</comment>
<dbReference type="OrthoDB" id="8573660at2759"/>
<keyword evidence="5" id="KW-0732">Signal</keyword>
<keyword evidence="3" id="KW-0964">Secreted</keyword>
<evidence type="ECO:0000259" key="6">
    <source>
        <dbReference type="SMART" id="SM00092"/>
    </source>
</evidence>
<evidence type="ECO:0000256" key="2">
    <source>
        <dbReference type="ARBA" id="ARBA00005600"/>
    </source>
</evidence>
<keyword evidence="4" id="KW-1015">Disulfide bond</keyword>
<feature type="chain" id="PRO_5040269741" description="Ribonuclease A-domain domain-containing protein" evidence="5">
    <location>
        <begin position="23"/>
        <end position="143"/>
    </location>
</feature>
<dbReference type="PANTHER" id="PTHR11437">
    <property type="entry name" value="RIBONUCLEASE"/>
    <property type="match status" value="1"/>
</dbReference>
<dbReference type="SMART" id="SM00092">
    <property type="entry name" value="RNAse_Pc"/>
    <property type="match status" value="1"/>
</dbReference>
<dbReference type="GO" id="GO:0003676">
    <property type="term" value="F:nucleic acid binding"/>
    <property type="evidence" value="ECO:0007669"/>
    <property type="project" value="InterPro"/>
</dbReference>
<dbReference type="InterPro" id="IPR036816">
    <property type="entry name" value="RNaseA-like_dom_sf"/>
</dbReference>
<evidence type="ECO:0000256" key="3">
    <source>
        <dbReference type="ARBA" id="ARBA00022525"/>
    </source>
</evidence>
<evidence type="ECO:0000256" key="4">
    <source>
        <dbReference type="ARBA" id="ARBA00023157"/>
    </source>
</evidence>
<organism evidence="7 8">
    <name type="scientific">Synaphobranchus kaupii</name>
    <name type="common">Kaup's arrowtooth eel</name>
    <dbReference type="NCBI Taxonomy" id="118154"/>
    <lineage>
        <taxon>Eukaryota</taxon>
        <taxon>Metazoa</taxon>
        <taxon>Chordata</taxon>
        <taxon>Craniata</taxon>
        <taxon>Vertebrata</taxon>
        <taxon>Euteleostomi</taxon>
        <taxon>Actinopterygii</taxon>
        <taxon>Neopterygii</taxon>
        <taxon>Teleostei</taxon>
        <taxon>Anguilliformes</taxon>
        <taxon>Synaphobranchidae</taxon>
        <taxon>Synaphobranchus</taxon>
    </lineage>
</organism>
<dbReference type="PANTHER" id="PTHR11437:SF10">
    <property type="entry name" value="ANGIOGENIN-RELATED"/>
    <property type="match status" value="1"/>
</dbReference>
<dbReference type="InterPro" id="IPR023412">
    <property type="entry name" value="RNaseA_domain"/>
</dbReference>
<dbReference type="Proteomes" id="UP001152622">
    <property type="component" value="Chromosome 18"/>
</dbReference>
<sequence>MKAIFSLLFLVLAITCTVIVQGTPYQKFKDQHYQYSMAKRDCDTSMNRVNNRYFPNQCKPVNSFITGTDMDGIKAVCDRAGVPYSKDGKVHRKSTQRFRVMTCRRNWDSEQPPCEYRAYENFGFIVIDCNWEKLPVHYETIIY</sequence>
<dbReference type="Pfam" id="PF00074">
    <property type="entry name" value="RnaseA"/>
    <property type="match status" value="1"/>
</dbReference>
<gene>
    <name evidence="7" type="ORF">SKAU_G00367900</name>
</gene>
<dbReference type="EMBL" id="JAINUF010000018">
    <property type="protein sequence ID" value="KAJ8337824.1"/>
    <property type="molecule type" value="Genomic_DNA"/>
</dbReference>
<dbReference type="Gene3D" id="3.10.130.10">
    <property type="entry name" value="Ribonuclease A-like domain"/>
    <property type="match status" value="1"/>
</dbReference>
<evidence type="ECO:0000313" key="7">
    <source>
        <dbReference type="EMBL" id="KAJ8337824.1"/>
    </source>
</evidence>
<evidence type="ECO:0000256" key="1">
    <source>
        <dbReference type="ARBA" id="ARBA00004613"/>
    </source>
</evidence>
<comment type="subcellular location">
    <subcellularLocation>
        <location evidence="1">Secreted</location>
    </subcellularLocation>
</comment>
<feature type="domain" description="Ribonuclease A-domain" evidence="6">
    <location>
        <begin position="21"/>
        <end position="142"/>
    </location>
</feature>
<name>A0A9Q1EFG2_SYNKA</name>
<dbReference type="GO" id="GO:0004540">
    <property type="term" value="F:RNA nuclease activity"/>
    <property type="evidence" value="ECO:0007669"/>
    <property type="project" value="TreeGrafter"/>
</dbReference>
<evidence type="ECO:0000313" key="8">
    <source>
        <dbReference type="Proteomes" id="UP001152622"/>
    </source>
</evidence>
<comment type="caution">
    <text evidence="7">The sequence shown here is derived from an EMBL/GenBank/DDBJ whole genome shotgun (WGS) entry which is preliminary data.</text>
</comment>
<keyword evidence="8" id="KW-1185">Reference proteome</keyword>
<feature type="signal peptide" evidence="5">
    <location>
        <begin position="1"/>
        <end position="22"/>
    </location>
</feature>
<dbReference type="SUPFAM" id="SSF54076">
    <property type="entry name" value="RNase A-like"/>
    <property type="match status" value="1"/>
</dbReference>